<dbReference type="RefSeq" id="WP_087232737.1">
    <property type="nucleotide sequence ID" value="NZ_JAKNHQ010000005.1"/>
</dbReference>
<evidence type="ECO:0000313" key="7">
    <source>
        <dbReference type="EMBL" id="MCG4610385.1"/>
    </source>
</evidence>
<organism evidence="7 8">
    <name type="scientific">Anaeromassilibacillus senegalensis</name>
    <dbReference type="NCBI Taxonomy" id="1673717"/>
    <lineage>
        <taxon>Bacteria</taxon>
        <taxon>Bacillati</taxon>
        <taxon>Bacillota</taxon>
        <taxon>Clostridia</taxon>
        <taxon>Eubacteriales</taxon>
        <taxon>Acutalibacteraceae</taxon>
        <taxon>Anaeromassilibacillus</taxon>
    </lineage>
</organism>
<keyword evidence="5 6" id="KW-0472">Membrane</keyword>
<dbReference type="Pfam" id="PF01098">
    <property type="entry name" value="FTSW_RODA_SPOVE"/>
    <property type="match status" value="1"/>
</dbReference>
<dbReference type="PANTHER" id="PTHR30474">
    <property type="entry name" value="CELL CYCLE PROTEIN"/>
    <property type="match status" value="1"/>
</dbReference>
<feature type="transmembrane region" description="Helical" evidence="6">
    <location>
        <begin position="350"/>
        <end position="372"/>
    </location>
</feature>
<keyword evidence="4 6" id="KW-1133">Transmembrane helix</keyword>
<feature type="transmembrane region" description="Helical" evidence="6">
    <location>
        <begin position="171"/>
        <end position="188"/>
    </location>
</feature>
<name>A0ABS9MHU5_9FIRM</name>
<feature type="transmembrane region" description="Helical" evidence="6">
    <location>
        <begin position="46"/>
        <end position="69"/>
    </location>
</feature>
<keyword evidence="3" id="KW-0133">Cell shape</keyword>
<feature type="transmembrane region" description="Helical" evidence="6">
    <location>
        <begin position="148"/>
        <end position="165"/>
    </location>
</feature>
<feature type="transmembrane region" description="Helical" evidence="6">
    <location>
        <begin position="322"/>
        <end position="344"/>
    </location>
</feature>
<evidence type="ECO:0000256" key="2">
    <source>
        <dbReference type="ARBA" id="ARBA00022692"/>
    </source>
</evidence>
<protein>
    <submittedName>
        <fullName evidence="7">FtsW/RodA/SpoVE family cell cycle protein</fullName>
    </submittedName>
</protein>
<dbReference type="PANTHER" id="PTHR30474:SF1">
    <property type="entry name" value="PEPTIDOGLYCAN GLYCOSYLTRANSFERASE MRDB"/>
    <property type="match status" value="1"/>
</dbReference>
<keyword evidence="8" id="KW-1185">Reference proteome</keyword>
<feature type="transmembrane region" description="Helical" evidence="6">
    <location>
        <begin position="75"/>
        <end position="97"/>
    </location>
</feature>
<evidence type="ECO:0000256" key="4">
    <source>
        <dbReference type="ARBA" id="ARBA00022989"/>
    </source>
</evidence>
<evidence type="ECO:0000256" key="6">
    <source>
        <dbReference type="SAM" id="Phobius"/>
    </source>
</evidence>
<comment type="subcellular location">
    <subcellularLocation>
        <location evidence="1">Membrane</location>
        <topology evidence="1">Multi-pass membrane protein</topology>
    </subcellularLocation>
</comment>
<evidence type="ECO:0000256" key="1">
    <source>
        <dbReference type="ARBA" id="ARBA00004141"/>
    </source>
</evidence>
<gene>
    <name evidence="7" type="ORF">L0P57_05500</name>
</gene>
<dbReference type="InterPro" id="IPR001182">
    <property type="entry name" value="FtsW/RodA"/>
</dbReference>
<feature type="transmembrane region" description="Helical" evidence="6">
    <location>
        <begin position="195"/>
        <end position="213"/>
    </location>
</feature>
<evidence type="ECO:0000256" key="5">
    <source>
        <dbReference type="ARBA" id="ARBA00023136"/>
    </source>
</evidence>
<dbReference type="EMBL" id="JAKNHQ010000005">
    <property type="protein sequence ID" value="MCG4610385.1"/>
    <property type="molecule type" value="Genomic_DNA"/>
</dbReference>
<accession>A0ABS9MHU5</accession>
<dbReference type="Proteomes" id="UP001298681">
    <property type="component" value="Unassembled WGS sequence"/>
</dbReference>
<keyword evidence="2 6" id="KW-0812">Transmembrane</keyword>
<comment type="caution">
    <text evidence="7">The sequence shown here is derived from an EMBL/GenBank/DDBJ whole genome shotgun (WGS) entry which is preliminary data.</text>
</comment>
<proteinExistence type="predicted"/>
<sequence length="385" mass="42629">MERLGKSFLDYFKRADKFLWLVMLAISAYSLLLLKTVPSPAGRRSYFATQLIAILIGYIGAWLITLIDYRDLSNLWYIIAGFCIFLLIYTHFFGIAVQNSGGINARAWISIPGLGTFQPSELVKIGFILTFSKHLSVLKDRGLLERPLHVVLLGFHALIPVAVMFQLQGDAGSAAIFFCMFLAMSFGAGVQLRYFIGLFAAIGVAFPFVWRYLLDDYQRDRFTIFLHPESDPTGKGLQQLQGKISIGSGQLWGRGLFSPDSRVQKGSVPVQQSDYIFSVAGEQLGFIGCMLIIVLLFLLLVRTIHIARHATEPLGSSICYGFFGMIASQMAFNLGMCLNLFPVMGVTLPFFSAGGSSAACLYFGFGLVQCVAMHKINMDIVKIHT</sequence>
<evidence type="ECO:0000313" key="8">
    <source>
        <dbReference type="Proteomes" id="UP001298681"/>
    </source>
</evidence>
<feature type="transmembrane region" description="Helical" evidence="6">
    <location>
        <begin position="18"/>
        <end position="34"/>
    </location>
</feature>
<feature type="transmembrane region" description="Helical" evidence="6">
    <location>
        <begin position="283"/>
        <end position="301"/>
    </location>
</feature>
<reference evidence="7 8" key="1">
    <citation type="submission" date="2022-01" db="EMBL/GenBank/DDBJ databases">
        <title>Collection of gut derived symbiotic bacterial strains cultured from healthy donors.</title>
        <authorList>
            <person name="Lin H."/>
            <person name="Kohout C."/>
            <person name="Waligurski E."/>
            <person name="Pamer E.G."/>
        </authorList>
    </citation>
    <scope>NUCLEOTIDE SEQUENCE [LARGE SCALE GENOMIC DNA]</scope>
    <source>
        <strain evidence="7 8">DFI.7.58</strain>
    </source>
</reference>
<evidence type="ECO:0000256" key="3">
    <source>
        <dbReference type="ARBA" id="ARBA00022960"/>
    </source>
</evidence>